<comment type="caution">
    <text evidence="1">The sequence shown here is derived from an EMBL/GenBank/DDBJ whole genome shotgun (WGS) entry which is preliminary data.</text>
</comment>
<protein>
    <submittedName>
        <fullName evidence="1">Uncharacterized protein</fullName>
    </submittedName>
</protein>
<evidence type="ECO:0000313" key="1">
    <source>
        <dbReference type="EMBL" id="TEB31610.1"/>
    </source>
</evidence>
<keyword evidence="2" id="KW-1185">Reference proteome</keyword>
<evidence type="ECO:0000313" key="2">
    <source>
        <dbReference type="Proteomes" id="UP000298030"/>
    </source>
</evidence>
<reference evidence="1 2" key="1">
    <citation type="journal article" date="2019" name="Nat. Ecol. Evol.">
        <title>Megaphylogeny resolves global patterns of mushroom evolution.</title>
        <authorList>
            <person name="Varga T."/>
            <person name="Krizsan K."/>
            <person name="Foldi C."/>
            <person name="Dima B."/>
            <person name="Sanchez-Garcia M."/>
            <person name="Sanchez-Ramirez S."/>
            <person name="Szollosi G.J."/>
            <person name="Szarkandi J.G."/>
            <person name="Papp V."/>
            <person name="Albert L."/>
            <person name="Andreopoulos W."/>
            <person name="Angelini C."/>
            <person name="Antonin V."/>
            <person name="Barry K.W."/>
            <person name="Bougher N.L."/>
            <person name="Buchanan P."/>
            <person name="Buyck B."/>
            <person name="Bense V."/>
            <person name="Catcheside P."/>
            <person name="Chovatia M."/>
            <person name="Cooper J."/>
            <person name="Damon W."/>
            <person name="Desjardin D."/>
            <person name="Finy P."/>
            <person name="Geml J."/>
            <person name="Haridas S."/>
            <person name="Hughes K."/>
            <person name="Justo A."/>
            <person name="Karasinski D."/>
            <person name="Kautmanova I."/>
            <person name="Kiss B."/>
            <person name="Kocsube S."/>
            <person name="Kotiranta H."/>
            <person name="LaButti K.M."/>
            <person name="Lechner B.E."/>
            <person name="Liimatainen K."/>
            <person name="Lipzen A."/>
            <person name="Lukacs Z."/>
            <person name="Mihaltcheva S."/>
            <person name="Morgado L.N."/>
            <person name="Niskanen T."/>
            <person name="Noordeloos M.E."/>
            <person name="Ohm R.A."/>
            <person name="Ortiz-Santana B."/>
            <person name="Ovrebo C."/>
            <person name="Racz N."/>
            <person name="Riley R."/>
            <person name="Savchenko A."/>
            <person name="Shiryaev A."/>
            <person name="Soop K."/>
            <person name="Spirin V."/>
            <person name="Szebenyi C."/>
            <person name="Tomsovsky M."/>
            <person name="Tulloss R.E."/>
            <person name="Uehling J."/>
            <person name="Grigoriev I.V."/>
            <person name="Vagvolgyi C."/>
            <person name="Papp T."/>
            <person name="Martin F.M."/>
            <person name="Miettinen O."/>
            <person name="Hibbett D.S."/>
            <person name="Nagy L.G."/>
        </authorList>
    </citation>
    <scope>NUCLEOTIDE SEQUENCE [LARGE SCALE GENOMIC DNA]</scope>
    <source>
        <strain evidence="1 2">FP101781</strain>
    </source>
</reference>
<dbReference type="OrthoDB" id="3258141at2759"/>
<accession>A0A4Y7TBV0</accession>
<dbReference type="EMBL" id="QPFP01000018">
    <property type="protein sequence ID" value="TEB31610.1"/>
    <property type="molecule type" value="Genomic_DNA"/>
</dbReference>
<gene>
    <name evidence="1" type="ORF">FA13DRAFT_1791390</name>
</gene>
<dbReference type="AlphaFoldDB" id="A0A4Y7TBV0"/>
<name>A0A4Y7TBV0_COPMI</name>
<sequence>MANLIRSAKSGSSWTLNKLDSYNIHLERQEAPKFFGVPLLQDPADRNAELINLLDLAMLPTGSGETAVVDFAVELLKHTGYVRRNQVARTRRDLPLLICGKRENAKADVCIVNRQQNDIILLVQEGKRIEDVEPIDARAQLVANALAAFPQNNASRENCSFSPLESKVIPGIVMIGTSPTFFKIPVTKSS</sequence>
<proteinExistence type="predicted"/>
<organism evidence="1 2">
    <name type="scientific">Coprinellus micaceus</name>
    <name type="common">Glistening ink-cap mushroom</name>
    <name type="synonym">Coprinus micaceus</name>
    <dbReference type="NCBI Taxonomy" id="71717"/>
    <lineage>
        <taxon>Eukaryota</taxon>
        <taxon>Fungi</taxon>
        <taxon>Dikarya</taxon>
        <taxon>Basidiomycota</taxon>
        <taxon>Agaricomycotina</taxon>
        <taxon>Agaricomycetes</taxon>
        <taxon>Agaricomycetidae</taxon>
        <taxon>Agaricales</taxon>
        <taxon>Agaricineae</taxon>
        <taxon>Psathyrellaceae</taxon>
        <taxon>Coprinellus</taxon>
    </lineage>
</organism>
<dbReference type="Proteomes" id="UP000298030">
    <property type="component" value="Unassembled WGS sequence"/>
</dbReference>